<organism evidence="7 8">
    <name type="scientific">Aerophobetes bacterium</name>
    <dbReference type="NCBI Taxonomy" id="2030807"/>
    <lineage>
        <taxon>Bacteria</taxon>
        <taxon>Candidatus Aerophobota</taxon>
    </lineage>
</organism>
<comment type="subunit">
    <text evidence="4">Part of the 50S ribosomal subunit. Contacts protein L32.</text>
</comment>
<dbReference type="PANTHER" id="PTHR14413">
    <property type="entry name" value="RIBOSOMAL PROTEIN L17"/>
    <property type="match status" value="1"/>
</dbReference>
<comment type="similarity">
    <text evidence="1 4 5">Belongs to the bacterial ribosomal protein bL17 family.</text>
</comment>
<sequence length="172" mass="19600">MRHRRAGKKLGRDSAHRRAILRNLVTSLFRHEEISTTYPKAKALRPIAEKMITLAKRGDLHARRQALSYMMDKSVAHKLFDQMKDRFLDRQGGYIRILKTGHRSGDNAPLAIIQLLLAGERKTSGKSTARAAKSEKKLPEKVSDKGARSKGKMQVSEDEQERVRSRKKKNAE</sequence>
<dbReference type="InterPro" id="IPR047859">
    <property type="entry name" value="Ribosomal_bL17_CS"/>
</dbReference>
<dbReference type="AlphaFoldDB" id="A0A523S4I8"/>
<evidence type="ECO:0000256" key="5">
    <source>
        <dbReference type="RuleBase" id="RU000660"/>
    </source>
</evidence>
<dbReference type="NCBIfam" id="TIGR00059">
    <property type="entry name" value="L17"/>
    <property type="match status" value="1"/>
</dbReference>
<proteinExistence type="inferred from homology"/>
<feature type="region of interest" description="Disordered" evidence="6">
    <location>
        <begin position="123"/>
        <end position="172"/>
    </location>
</feature>
<protein>
    <recommendedName>
        <fullName evidence="4">Large ribosomal subunit protein bL17</fullName>
    </recommendedName>
</protein>
<dbReference type="Proteomes" id="UP000316360">
    <property type="component" value="Unassembled WGS sequence"/>
</dbReference>
<keyword evidence="2 4" id="KW-0689">Ribosomal protein</keyword>
<evidence type="ECO:0000256" key="3">
    <source>
        <dbReference type="ARBA" id="ARBA00023274"/>
    </source>
</evidence>
<name>A0A523S4I8_UNCAE</name>
<dbReference type="Gene3D" id="3.90.1030.10">
    <property type="entry name" value="Ribosomal protein L17"/>
    <property type="match status" value="1"/>
</dbReference>
<accession>A0A523S4I8</accession>
<gene>
    <name evidence="4" type="primary">rplQ</name>
    <name evidence="7" type="ORF">E3J84_00720</name>
</gene>
<dbReference type="PROSITE" id="PS01167">
    <property type="entry name" value="RIBOSOMAL_L17"/>
    <property type="match status" value="1"/>
</dbReference>
<dbReference type="SUPFAM" id="SSF64263">
    <property type="entry name" value="Prokaryotic ribosomal protein L17"/>
    <property type="match status" value="1"/>
</dbReference>
<dbReference type="HAMAP" id="MF_01368">
    <property type="entry name" value="Ribosomal_bL17"/>
    <property type="match status" value="1"/>
</dbReference>
<dbReference type="GO" id="GO:0006412">
    <property type="term" value="P:translation"/>
    <property type="evidence" value="ECO:0007669"/>
    <property type="project" value="UniProtKB-UniRule"/>
</dbReference>
<dbReference type="GO" id="GO:0003735">
    <property type="term" value="F:structural constituent of ribosome"/>
    <property type="evidence" value="ECO:0007669"/>
    <property type="project" value="InterPro"/>
</dbReference>
<evidence type="ECO:0000313" key="7">
    <source>
        <dbReference type="EMBL" id="TET12965.1"/>
    </source>
</evidence>
<feature type="compositionally biased region" description="Basic and acidic residues" evidence="6">
    <location>
        <begin position="132"/>
        <end position="147"/>
    </location>
</feature>
<keyword evidence="3 4" id="KW-0687">Ribonucleoprotein</keyword>
<dbReference type="EMBL" id="SOKJ01000038">
    <property type="protein sequence ID" value="TET12965.1"/>
    <property type="molecule type" value="Genomic_DNA"/>
</dbReference>
<evidence type="ECO:0000256" key="1">
    <source>
        <dbReference type="ARBA" id="ARBA00008777"/>
    </source>
</evidence>
<evidence type="ECO:0000313" key="8">
    <source>
        <dbReference type="Proteomes" id="UP000316360"/>
    </source>
</evidence>
<evidence type="ECO:0000256" key="2">
    <source>
        <dbReference type="ARBA" id="ARBA00022980"/>
    </source>
</evidence>
<evidence type="ECO:0000256" key="6">
    <source>
        <dbReference type="SAM" id="MobiDB-lite"/>
    </source>
</evidence>
<comment type="caution">
    <text evidence="7">The sequence shown here is derived from an EMBL/GenBank/DDBJ whole genome shotgun (WGS) entry which is preliminary data.</text>
</comment>
<evidence type="ECO:0000256" key="4">
    <source>
        <dbReference type="HAMAP-Rule" id="MF_01368"/>
    </source>
</evidence>
<dbReference type="FunFam" id="3.90.1030.10:FF:000001">
    <property type="entry name" value="50S ribosomal protein L17"/>
    <property type="match status" value="1"/>
</dbReference>
<dbReference type="PANTHER" id="PTHR14413:SF16">
    <property type="entry name" value="LARGE RIBOSOMAL SUBUNIT PROTEIN BL17M"/>
    <property type="match status" value="1"/>
</dbReference>
<reference evidence="7 8" key="1">
    <citation type="submission" date="2019-03" db="EMBL/GenBank/DDBJ databases">
        <title>Metabolic potential of uncultured bacteria and archaea associated with petroleum seepage in deep-sea sediments.</title>
        <authorList>
            <person name="Dong X."/>
            <person name="Hubert C."/>
        </authorList>
    </citation>
    <scope>NUCLEOTIDE SEQUENCE [LARGE SCALE GENOMIC DNA]</scope>
    <source>
        <strain evidence="7">E44_bin7</strain>
    </source>
</reference>
<dbReference type="GO" id="GO:0022625">
    <property type="term" value="C:cytosolic large ribosomal subunit"/>
    <property type="evidence" value="ECO:0007669"/>
    <property type="project" value="TreeGrafter"/>
</dbReference>
<dbReference type="Pfam" id="PF01196">
    <property type="entry name" value="Ribosomal_L17"/>
    <property type="match status" value="1"/>
</dbReference>
<dbReference type="InterPro" id="IPR000456">
    <property type="entry name" value="Ribosomal_bL17"/>
</dbReference>
<dbReference type="InterPro" id="IPR036373">
    <property type="entry name" value="Ribosomal_bL17_sf"/>
</dbReference>